<dbReference type="RefSeq" id="WP_024905666.1">
    <property type="nucleotide sequence ID" value="NZ_CADFGU010000017.1"/>
</dbReference>
<evidence type="ECO:0000256" key="2">
    <source>
        <dbReference type="ARBA" id="ARBA00022691"/>
    </source>
</evidence>
<evidence type="ECO:0000256" key="1">
    <source>
        <dbReference type="ARBA" id="ARBA00022603"/>
    </source>
</evidence>
<comment type="caution">
    <text evidence="4">The sequence shown here is derived from an EMBL/GenBank/DDBJ whole genome shotgun (WGS) entry which is preliminary data.</text>
</comment>
<dbReference type="EMBL" id="LAQU01000040">
    <property type="protein sequence ID" value="KKB61491.1"/>
    <property type="molecule type" value="Genomic_DNA"/>
</dbReference>
<evidence type="ECO:0000259" key="3">
    <source>
        <dbReference type="Pfam" id="PF05175"/>
    </source>
</evidence>
<dbReference type="InterPro" id="IPR029063">
    <property type="entry name" value="SAM-dependent_MTases_sf"/>
</dbReference>
<dbReference type="InterPro" id="IPR002052">
    <property type="entry name" value="DNA_methylase_N6_adenine_CS"/>
</dbReference>
<dbReference type="STRING" id="28092.WM40_22770"/>
<name>A0A0F5JUH3_9BURK</name>
<gene>
    <name evidence="4" type="ORF">WM40_22770</name>
</gene>
<feature type="domain" description="Methyltransferase small" evidence="3">
    <location>
        <begin position="215"/>
        <end position="321"/>
    </location>
</feature>
<dbReference type="SUPFAM" id="SSF53335">
    <property type="entry name" value="S-adenosyl-L-methionine-dependent methyltransferases"/>
    <property type="match status" value="1"/>
</dbReference>
<organism evidence="4 5">
    <name type="scientific">Robbsia andropogonis</name>
    <dbReference type="NCBI Taxonomy" id="28092"/>
    <lineage>
        <taxon>Bacteria</taxon>
        <taxon>Pseudomonadati</taxon>
        <taxon>Pseudomonadota</taxon>
        <taxon>Betaproteobacteria</taxon>
        <taxon>Burkholderiales</taxon>
        <taxon>Burkholderiaceae</taxon>
        <taxon>Robbsia</taxon>
    </lineage>
</organism>
<dbReference type="Pfam" id="PF05175">
    <property type="entry name" value="MTS"/>
    <property type="match status" value="1"/>
</dbReference>
<proteinExistence type="predicted"/>
<dbReference type="Gene3D" id="3.40.50.150">
    <property type="entry name" value="Vaccinia Virus protein VP39"/>
    <property type="match status" value="1"/>
</dbReference>
<keyword evidence="1 4" id="KW-0489">Methyltransferase</keyword>
<dbReference type="PROSITE" id="PS00092">
    <property type="entry name" value="N6_MTASE"/>
    <property type="match status" value="1"/>
</dbReference>
<evidence type="ECO:0000313" key="5">
    <source>
        <dbReference type="Proteomes" id="UP000033618"/>
    </source>
</evidence>
<keyword evidence="5" id="KW-1185">Reference proteome</keyword>
<dbReference type="CDD" id="cd02440">
    <property type="entry name" value="AdoMet_MTases"/>
    <property type="match status" value="1"/>
</dbReference>
<dbReference type="PANTHER" id="PTHR18895">
    <property type="entry name" value="HEMK METHYLTRANSFERASE"/>
    <property type="match status" value="1"/>
</dbReference>
<dbReference type="GO" id="GO:0032259">
    <property type="term" value="P:methylation"/>
    <property type="evidence" value="ECO:0007669"/>
    <property type="project" value="UniProtKB-KW"/>
</dbReference>
<dbReference type="InterPro" id="IPR050320">
    <property type="entry name" value="N5-glutamine_MTase"/>
</dbReference>
<evidence type="ECO:0000313" key="4">
    <source>
        <dbReference type="EMBL" id="KKB61491.1"/>
    </source>
</evidence>
<dbReference type="OrthoDB" id="267914at2"/>
<protein>
    <submittedName>
        <fullName evidence="4">Methylase</fullName>
    </submittedName>
</protein>
<dbReference type="PANTHER" id="PTHR18895:SF74">
    <property type="entry name" value="MTRF1L RELEASE FACTOR GLUTAMINE METHYLTRANSFERASE"/>
    <property type="match status" value="1"/>
</dbReference>
<dbReference type="PATRIC" id="fig|28092.6.peg.5357"/>
<reference evidence="4 5" key="1">
    <citation type="submission" date="2015-03" db="EMBL/GenBank/DDBJ databases">
        <title>Draft Genome Sequence of Burkholderia andropogonis type strain ICMP2807, isolated from Sorghum bicolor.</title>
        <authorList>
            <person name="Lopes-Santos L."/>
            <person name="Castro D.B."/>
            <person name="Ottoboni L.M."/>
            <person name="Park D."/>
            <person name="Weirc B.S."/>
            <person name="Destefano S.A."/>
        </authorList>
    </citation>
    <scope>NUCLEOTIDE SEQUENCE [LARGE SCALE GENOMIC DNA]</scope>
    <source>
        <strain evidence="4 5">ICMP2807</strain>
    </source>
</reference>
<dbReference type="AlphaFoldDB" id="A0A0F5JUH3"/>
<dbReference type="InterPro" id="IPR007848">
    <property type="entry name" value="Small_mtfrase_dom"/>
</dbReference>
<keyword evidence="1 4" id="KW-0808">Transferase</keyword>
<dbReference type="GO" id="GO:0036009">
    <property type="term" value="F:protein-glutamine N-methyltransferase activity"/>
    <property type="evidence" value="ECO:0007669"/>
    <property type="project" value="TreeGrafter"/>
</dbReference>
<sequence length="425" mass="44965">MTSGDECGQRADVPMITWEEGGVMHQARWRSEASVPVPKRVIVADDTMPADQAYRLACEGAALLWRGDFQNARQLLQAMGRRIDKKGGRKPAPMNQGMADAFNRHRLAQSQRARTLGALLLPLGADYRIPLRRAPDVSAACEWVYGPLGASNDPISDGGNITGAAVSANGANGPDGAAASAGGSVVSMRELLGLIGAYEWRKKGVDVPQTGGRIHPHYGVFSPVRGEYVDLVARAPLPAALRDTPLAFDIGVGTGVLSIVLARRGVARLVSTDSDPRALACAAENVTRHGLDEQISLVQHDLFPPEAAGAAALIVCNPPWLPARPSSPIESAVYDPNSRMLLGFLNGLAARLAPGGEGWLIMSDFAEHLGLRAPTQLADAIAAAGLRVVGKTTAKPVHPRVSDKDDPLHAARVAETTTLWRLSVA</sequence>
<dbReference type="GO" id="GO:0003676">
    <property type="term" value="F:nucleic acid binding"/>
    <property type="evidence" value="ECO:0007669"/>
    <property type="project" value="InterPro"/>
</dbReference>
<accession>A0A0F5JUH3</accession>
<keyword evidence="2" id="KW-0949">S-adenosyl-L-methionine</keyword>
<dbReference type="Proteomes" id="UP000033618">
    <property type="component" value="Unassembled WGS sequence"/>
</dbReference>